<evidence type="ECO:0000313" key="2">
    <source>
        <dbReference type="EMBL" id="SFA53323.1"/>
    </source>
</evidence>
<sequence>MKKNIILLLLCSFFTIKGFGQIYHPIKWSYAAKKTGKNEAVVYVKATLEKGWHLYSQYVEKGGPQPTKFTFEKSDGYTVVGYTKEPQAIVRLEPTFMMEVGFFENSVIFQQKVKLKGKTATVKGKVKFMVCNDKMCLPPDEVDFTININ</sequence>
<keyword evidence="3" id="KW-1185">Reference proteome</keyword>
<evidence type="ECO:0000313" key="3">
    <source>
        <dbReference type="Proteomes" id="UP000198836"/>
    </source>
</evidence>
<dbReference type="STRING" id="332999.SAMN04488511_11228"/>
<dbReference type="Gene3D" id="2.60.40.1250">
    <property type="entry name" value="Thiol:disulfide interchange protein DsbD, N-terminal domain"/>
    <property type="match status" value="1"/>
</dbReference>
<feature type="domain" description="Thiol:disulfide interchange protein DsbD N-terminal" evidence="1">
    <location>
        <begin position="37"/>
        <end position="144"/>
    </location>
</feature>
<dbReference type="InterPro" id="IPR036929">
    <property type="entry name" value="DsbDN_sf"/>
</dbReference>
<protein>
    <submittedName>
        <fullName evidence="2">Disulphide bond corrector protein DsbC</fullName>
    </submittedName>
</protein>
<accession>A0A1I0TP31</accession>
<organism evidence="2 3">
    <name type="scientific">Pedobacter suwonensis</name>
    <dbReference type="NCBI Taxonomy" id="332999"/>
    <lineage>
        <taxon>Bacteria</taxon>
        <taxon>Pseudomonadati</taxon>
        <taxon>Bacteroidota</taxon>
        <taxon>Sphingobacteriia</taxon>
        <taxon>Sphingobacteriales</taxon>
        <taxon>Sphingobacteriaceae</taxon>
        <taxon>Pedobacter</taxon>
    </lineage>
</organism>
<reference evidence="3" key="1">
    <citation type="submission" date="2016-10" db="EMBL/GenBank/DDBJ databases">
        <authorList>
            <person name="Varghese N."/>
            <person name="Submissions S."/>
        </authorList>
    </citation>
    <scope>NUCLEOTIDE SEQUENCE [LARGE SCALE GENOMIC DNA]</scope>
    <source>
        <strain evidence="3">DSM 18130</strain>
    </source>
</reference>
<name>A0A1I0TP31_9SPHI</name>
<dbReference type="OrthoDB" id="767251at2"/>
<dbReference type="InterPro" id="IPR028250">
    <property type="entry name" value="DsbDN"/>
</dbReference>
<dbReference type="RefSeq" id="WP_090985333.1">
    <property type="nucleotide sequence ID" value="NZ_FOJM01000012.1"/>
</dbReference>
<evidence type="ECO:0000259" key="1">
    <source>
        <dbReference type="Pfam" id="PF11412"/>
    </source>
</evidence>
<gene>
    <name evidence="2" type="ORF">SAMN04488511_11228</name>
</gene>
<dbReference type="Proteomes" id="UP000198836">
    <property type="component" value="Unassembled WGS sequence"/>
</dbReference>
<proteinExistence type="predicted"/>
<dbReference type="AlphaFoldDB" id="A0A1I0TP31"/>
<dbReference type="EMBL" id="FOJM01000012">
    <property type="protein sequence ID" value="SFA53323.1"/>
    <property type="molecule type" value="Genomic_DNA"/>
</dbReference>
<dbReference type="Pfam" id="PF11412">
    <property type="entry name" value="DsbD_N"/>
    <property type="match status" value="1"/>
</dbReference>